<comment type="subunit">
    <text evidence="12">Heterodimer of subunit A (variable subunit) and subunit B (catalytic subunit). Heterodimeric FTR forms a complex with ferredoxin and thioredoxin.</text>
</comment>
<keyword evidence="10" id="KW-0411">Iron-sulfur</keyword>
<dbReference type="SUPFAM" id="SSF57662">
    <property type="entry name" value="Ferredoxin thioredoxin reductase (FTR), catalytic beta chain"/>
    <property type="match status" value="1"/>
</dbReference>
<comment type="catalytic activity">
    <reaction evidence="14">
        <text>[thioredoxin]-disulfide + 2 reduced [2Fe-2S]-[ferredoxin] + 2 H(+) = [thioredoxin]-dithiol + 2 oxidized [2Fe-2S]-[ferredoxin]</text>
        <dbReference type="Rhea" id="RHEA:42336"/>
        <dbReference type="Rhea" id="RHEA-COMP:10000"/>
        <dbReference type="Rhea" id="RHEA-COMP:10001"/>
        <dbReference type="Rhea" id="RHEA-COMP:10698"/>
        <dbReference type="Rhea" id="RHEA-COMP:10700"/>
        <dbReference type="ChEBI" id="CHEBI:15378"/>
        <dbReference type="ChEBI" id="CHEBI:29950"/>
        <dbReference type="ChEBI" id="CHEBI:33737"/>
        <dbReference type="ChEBI" id="CHEBI:33738"/>
        <dbReference type="ChEBI" id="CHEBI:50058"/>
        <dbReference type="EC" id="1.8.7.2"/>
    </reaction>
</comment>
<evidence type="ECO:0000256" key="1">
    <source>
        <dbReference type="ARBA" id="ARBA00001966"/>
    </source>
</evidence>
<dbReference type="GO" id="GO:0103012">
    <property type="term" value="F:ferredoxin-thioredoxin reductase activity"/>
    <property type="evidence" value="ECO:0007669"/>
    <property type="project" value="UniProtKB-EC"/>
</dbReference>
<evidence type="ECO:0000256" key="10">
    <source>
        <dbReference type="ARBA" id="ARBA00023014"/>
    </source>
</evidence>
<evidence type="ECO:0000256" key="2">
    <source>
        <dbReference type="ARBA" id="ARBA00003945"/>
    </source>
</evidence>
<gene>
    <name evidence="15" type="ORF">ZIOFF_072058</name>
</gene>
<sequence length="60" mass="6701">MKRSNGVADRISIQAESSDKSVEVMRKFSEQYARRSGTYFCVDKGVTSVVIKVTLDSLLL</sequence>
<evidence type="ECO:0000256" key="8">
    <source>
        <dbReference type="ARBA" id="ARBA00023002"/>
    </source>
</evidence>
<keyword evidence="11" id="KW-1015">Disulfide bond</keyword>
<keyword evidence="7" id="KW-0479">Metal-binding</keyword>
<reference evidence="15 16" key="1">
    <citation type="submission" date="2020-08" db="EMBL/GenBank/DDBJ databases">
        <title>Plant Genome Project.</title>
        <authorList>
            <person name="Zhang R.-G."/>
        </authorList>
    </citation>
    <scope>NUCLEOTIDE SEQUENCE [LARGE SCALE GENOMIC DNA]</scope>
    <source>
        <tissue evidence="15">Rhizome</tissue>
    </source>
</reference>
<evidence type="ECO:0000256" key="14">
    <source>
        <dbReference type="ARBA" id="ARBA00048150"/>
    </source>
</evidence>
<keyword evidence="16" id="KW-1185">Reference proteome</keyword>
<evidence type="ECO:0000256" key="11">
    <source>
        <dbReference type="ARBA" id="ARBA00023157"/>
    </source>
</evidence>
<name>A0A8J5EUP7_ZINOF</name>
<dbReference type="GO" id="GO:0051539">
    <property type="term" value="F:4 iron, 4 sulfur cluster binding"/>
    <property type="evidence" value="ECO:0007669"/>
    <property type="project" value="UniProtKB-KW"/>
</dbReference>
<comment type="similarity">
    <text evidence="3">Belongs to the ferredoxin thioredoxin reductase beta subunit family.</text>
</comment>
<dbReference type="PANTHER" id="PTHR35113">
    <property type="entry name" value="FERREDOXIN-THIOREDOXIN REDUCTASE CATALYTIC CHAIN, CHLOROPLASTIC"/>
    <property type="match status" value="1"/>
</dbReference>
<dbReference type="EC" id="1.8.7.2" evidence="4"/>
<organism evidence="15 16">
    <name type="scientific">Zingiber officinale</name>
    <name type="common">Ginger</name>
    <name type="synonym">Amomum zingiber</name>
    <dbReference type="NCBI Taxonomy" id="94328"/>
    <lineage>
        <taxon>Eukaryota</taxon>
        <taxon>Viridiplantae</taxon>
        <taxon>Streptophyta</taxon>
        <taxon>Embryophyta</taxon>
        <taxon>Tracheophyta</taxon>
        <taxon>Spermatophyta</taxon>
        <taxon>Magnoliopsida</taxon>
        <taxon>Liliopsida</taxon>
        <taxon>Zingiberales</taxon>
        <taxon>Zingiberaceae</taxon>
        <taxon>Zingiber</taxon>
    </lineage>
</organism>
<dbReference type="Gene3D" id="3.90.460.10">
    <property type="entry name" value="Ferredoxin thioredoxin reductase catalytic beta subunit"/>
    <property type="match status" value="1"/>
</dbReference>
<comment type="caution">
    <text evidence="15">The sequence shown here is derived from an EMBL/GenBank/DDBJ whole genome shotgun (WGS) entry which is preliminary data.</text>
</comment>
<evidence type="ECO:0000256" key="9">
    <source>
        <dbReference type="ARBA" id="ARBA00023004"/>
    </source>
</evidence>
<evidence type="ECO:0000256" key="5">
    <source>
        <dbReference type="ARBA" id="ARBA00018993"/>
    </source>
</evidence>
<evidence type="ECO:0000256" key="13">
    <source>
        <dbReference type="ARBA" id="ARBA00030295"/>
    </source>
</evidence>
<comment type="function">
    <text evidence="2">Catalytic subunit of the ferredoxin-thioredoxin reductase (FTR), which catalyzes the two-electron reduction of thioredoxins by the electrons provided by reduced ferredoxin.</text>
</comment>
<evidence type="ECO:0000256" key="4">
    <source>
        <dbReference type="ARBA" id="ARBA00012358"/>
    </source>
</evidence>
<protein>
    <recommendedName>
        <fullName evidence="5">Ferredoxin-thioredoxin reductase catalytic chain, chloroplastic</fullName>
        <ecNumber evidence="4">1.8.7.2</ecNumber>
    </recommendedName>
    <alternativeName>
        <fullName evidence="13">Ferredoxin-thioredoxin reductase subunit B</fullName>
    </alternativeName>
</protein>
<dbReference type="EMBL" id="JACMSC010000021">
    <property type="protein sequence ID" value="KAG6470969.1"/>
    <property type="molecule type" value="Genomic_DNA"/>
</dbReference>
<evidence type="ECO:0000256" key="3">
    <source>
        <dbReference type="ARBA" id="ARBA00007941"/>
    </source>
</evidence>
<dbReference type="PANTHER" id="PTHR35113:SF1">
    <property type="entry name" value="FERREDOXIN-THIOREDOXIN REDUCTASE CATALYTIC CHAIN, CHLOROPLASTIC"/>
    <property type="match status" value="1"/>
</dbReference>
<keyword evidence="6" id="KW-0004">4Fe-4S</keyword>
<evidence type="ECO:0000313" key="15">
    <source>
        <dbReference type="EMBL" id="KAG6470969.1"/>
    </source>
</evidence>
<dbReference type="Pfam" id="PF02943">
    <property type="entry name" value="FeThRed_B"/>
    <property type="match status" value="1"/>
</dbReference>
<dbReference type="AlphaFoldDB" id="A0A8J5EUP7"/>
<dbReference type="Proteomes" id="UP000734854">
    <property type="component" value="Unassembled WGS sequence"/>
</dbReference>
<evidence type="ECO:0000256" key="7">
    <source>
        <dbReference type="ARBA" id="ARBA00022723"/>
    </source>
</evidence>
<proteinExistence type="inferred from homology"/>
<keyword evidence="9" id="KW-0408">Iron</keyword>
<evidence type="ECO:0000313" key="16">
    <source>
        <dbReference type="Proteomes" id="UP000734854"/>
    </source>
</evidence>
<evidence type="ECO:0000256" key="12">
    <source>
        <dbReference type="ARBA" id="ARBA00026011"/>
    </source>
</evidence>
<accession>A0A8J5EUP7</accession>
<dbReference type="InterPro" id="IPR036644">
    <property type="entry name" value="FTR_bsu_sf"/>
</dbReference>
<comment type="cofactor">
    <cofactor evidence="1">
        <name>[4Fe-4S] cluster</name>
        <dbReference type="ChEBI" id="CHEBI:49883"/>
    </cofactor>
</comment>
<keyword evidence="8" id="KW-0560">Oxidoreductase</keyword>
<evidence type="ECO:0000256" key="6">
    <source>
        <dbReference type="ARBA" id="ARBA00022485"/>
    </source>
</evidence>
<dbReference type="GO" id="GO:0016730">
    <property type="term" value="F:oxidoreductase activity, acting on iron-sulfur proteins as donors"/>
    <property type="evidence" value="ECO:0007669"/>
    <property type="project" value="InterPro"/>
</dbReference>
<dbReference type="InterPro" id="IPR004209">
    <property type="entry name" value="FTR_bsu"/>
</dbReference>
<dbReference type="GO" id="GO:0046872">
    <property type="term" value="F:metal ion binding"/>
    <property type="evidence" value="ECO:0007669"/>
    <property type="project" value="UniProtKB-KW"/>
</dbReference>